<sequence length="299" mass="32027">MRDVIIVGGGPAGLSAALILGRCRRRVLLVDAGHPRNAVTGHMNGFLSRDGCPPGTLREIAGGELDRYETVERRAGDVADAARVADGFEVVLADGTRERTRRLILATGLRTELPPVEGFAEFWGHGVHHCPYCDGFENRDRPLVVYGRGGCGKGLALEMTAWSRDLTLCTDGPAEALSEDDRARLSRQGIRIEERPVTRVEGEDGRLERVRFGDGDALACAAVFFTPAECVPSPLVARLGCDLTEKGTVPTSDYEKTNVPGLFVAGDASRRVQLAVVAAAEGAMAAFAVNTELLREDTA</sequence>
<evidence type="ECO:0000313" key="6">
    <source>
        <dbReference type="Proteomes" id="UP000286997"/>
    </source>
</evidence>
<dbReference type="PRINTS" id="PR00368">
    <property type="entry name" value="FADPNR"/>
</dbReference>
<dbReference type="OrthoDB" id="9786503at2"/>
<keyword evidence="6" id="KW-1185">Reference proteome</keyword>
<keyword evidence="3" id="KW-0560">Oxidoreductase</keyword>
<comment type="caution">
    <text evidence="5">The sequence shown here is derived from an EMBL/GenBank/DDBJ whole genome shotgun (WGS) entry which is preliminary data.</text>
</comment>
<dbReference type="RefSeq" id="WP_127727279.1">
    <property type="nucleotide sequence ID" value="NZ_SACP01000002.1"/>
</dbReference>
<name>A0A3S2VEH8_9HYPH</name>
<evidence type="ECO:0000256" key="3">
    <source>
        <dbReference type="ARBA" id="ARBA00023002"/>
    </source>
</evidence>
<dbReference type="InterPro" id="IPR023753">
    <property type="entry name" value="FAD/NAD-binding_dom"/>
</dbReference>
<proteinExistence type="predicted"/>
<dbReference type="GO" id="GO:0016491">
    <property type="term" value="F:oxidoreductase activity"/>
    <property type="evidence" value="ECO:0007669"/>
    <property type="project" value="UniProtKB-KW"/>
</dbReference>
<feature type="domain" description="FAD/NAD(P)-binding" evidence="4">
    <location>
        <begin position="3"/>
        <end position="282"/>
    </location>
</feature>
<organism evidence="5 6">
    <name type="scientific">Methylobacterium oryzihabitans</name>
    <dbReference type="NCBI Taxonomy" id="2499852"/>
    <lineage>
        <taxon>Bacteria</taxon>
        <taxon>Pseudomonadati</taxon>
        <taxon>Pseudomonadota</taxon>
        <taxon>Alphaproteobacteria</taxon>
        <taxon>Hyphomicrobiales</taxon>
        <taxon>Methylobacteriaceae</taxon>
        <taxon>Methylobacterium</taxon>
    </lineage>
</organism>
<protein>
    <recommendedName>
        <fullName evidence="1">Thioredoxin reductase</fullName>
    </recommendedName>
</protein>
<dbReference type="InterPro" id="IPR036188">
    <property type="entry name" value="FAD/NAD-bd_sf"/>
</dbReference>
<evidence type="ECO:0000313" key="5">
    <source>
        <dbReference type="EMBL" id="RVU21060.1"/>
    </source>
</evidence>
<evidence type="ECO:0000256" key="1">
    <source>
        <dbReference type="ARBA" id="ARBA00018719"/>
    </source>
</evidence>
<dbReference type="Pfam" id="PF07992">
    <property type="entry name" value="Pyr_redox_2"/>
    <property type="match status" value="1"/>
</dbReference>
<accession>A0A3S2VEH8</accession>
<evidence type="ECO:0000259" key="4">
    <source>
        <dbReference type="Pfam" id="PF07992"/>
    </source>
</evidence>
<dbReference type="SUPFAM" id="SSF51905">
    <property type="entry name" value="FAD/NAD(P)-binding domain"/>
    <property type="match status" value="1"/>
</dbReference>
<dbReference type="EMBL" id="SACP01000002">
    <property type="protein sequence ID" value="RVU21060.1"/>
    <property type="molecule type" value="Genomic_DNA"/>
</dbReference>
<dbReference type="Gene3D" id="3.50.50.60">
    <property type="entry name" value="FAD/NAD(P)-binding domain"/>
    <property type="match status" value="2"/>
</dbReference>
<dbReference type="PRINTS" id="PR00469">
    <property type="entry name" value="PNDRDTASEII"/>
</dbReference>
<gene>
    <name evidence="5" type="ORF">EOE48_02895</name>
</gene>
<dbReference type="InterPro" id="IPR050097">
    <property type="entry name" value="Ferredoxin-NADP_redctase_2"/>
</dbReference>
<dbReference type="AlphaFoldDB" id="A0A3S2VEH8"/>
<evidence type="ECO:0000256" key="2">
    <source>
        <dbReference type="ARBA" id="ARBA00022630"/>
    </source>
</evidence>
<keyword evidence="2" id="KW-0285">Flavoprotein</keyword>
<dbReference type="Proteomes" id="UP000286997">
    <property type="component" value="Unassembled WGS sequence"/>
</dbReference>
<dbReference type="PANTHER" id="PTHR48105">
    <property type="entry name" value="THIOREDOXIN REDUCTASE 1-RELATED-RELATED"/>
    <property type="match status" value="1"/>
</dbReference>
<reference evidence="5 6" key="1">
    <citation type="submission" date="2019-01" db="EMBL/GenBank/DDBJ databases">
        <authorList>
            <person name="Chen W.-M."/>
        </authorList>
    </citation>
    <scope>NUCLEOTIDE SEQUENCE [LARGE SCALE GENOMIC DNA]</scope>
    <source>
        <strain evidence="5 6">TER-1</strain>
    </source>
</reference>